<accession>A0A401ZAD4</accession>
<comment type="caution">
    <text evidence="6">The sequence shown here is derived from an EMBL/GenBank/DDBJ whole genome shotgun (WGS) entry which is preliminary data.</text>
</comment>
<keyword evidence="3" id="KW-0021">Allosteric enzyme</keyword>
<dbReference type="GO" id="GO:0030170">
    <property type="term" value="F:pyridoxal phosphate binding"/>
    <property type="evidence" value="ECO:0007669"/>
    <property type="project" value="InterPro"/>
</dbReference>
<evidence type="ECO:0000313" key="6">
    <source>
        <dbReference type="EMBL" id="GCE03766.1"/>
    </source>
</evidence>
<name>A0A401ZAD4_9CHLR</name>
<organism evidence="6 7">
    <name type="scientific">Dictyobacter aurantiacus</name>
    <dbReference type="NCBI Taxonomy" id="1936993"/>
    <lineage>
        <taxon>Bacteria</taxon>
        <taxon>Bacillati</taxon>
        <taxon>Chloroflexota</taxon>
        <taxon>Ktedonobacteria</taxon>
        <taxon>Ktedonobacterales</taxon>
        <taxon>Dictyobacteraceae</taxon>
        <taxon>Dictyobacter</taxon>
    </lineage>
</organism>
<dbReference type="PANTHER" id="PTHR42655">
    <property type="entry name" value="GLYCOGEN PHOSPHORYLASE"/>
    <property type="match status" value="1"/>
</dbReference>
<keyword evidence="7" id="KW-1185">Reference proteome</keyword>
<comment type="catalytic activity">
    <reaction evidence="1">
        <text>[(1-&gt;4)-alpha-D-glucosyl](n) + phosphate = [(1-&gt;4)-alpha-D-glucosyl](n-1) + alpha-D-glucose 1-phosphate</text>
        <dbReference type="Rhea" id="RHEA:41732"/>
        <dbReference type="Rhea" id="RHEA-COMP:9584"/>
        <dbReference type="Rhea" id="RHEA-COMP:9586"/>
        <dbReference type="ChEBI" id="CHEBI:15444"/>
        <dbReference type="ChEBI" id="CHEBI:43474"/>
        <dbReference type="ChEBI" id="CHEBI:58601"/>
        <dbReference type="EC" id="2.4.1.1"/>
    </reaction>
</comment>
<dbReference type="InterPro" id="IPR052182">
    <property type="entry name" value="Glycogen/Maltodextrin_Phosph"/>
</dbReference>
<dbReference type="GO" id="GO:0005975">
    <property type="term" value="P:carbohydrate metabolic process"/>
    <property type="evidence" value="ECO:0007669"/>
    <property type="project" value="InterPro"/>
</dbReference>
<keyword evidence="4" id="KW-0663">Pyridoxal phosphate</keyword>
<dbReference type="EMBL" id="BIFQ01000001">
    <property type="protein sequence ID" value="GCE03766.1"/>
    <property type="molecule type" value="Genomic_DNA"/>
</dbReference>
<dbReference type="PIRSF" id="PIRSF000460">
    <property type="entry name" value="Pprylas_GlgP"/>
    <property type="match status" value="1"/>
</dbReference>
<evidence type="ECO:0000256" key="3">
    <source>
        <dbReference type="ARBA" id="ARBA00022533"/>
    </source>
</evidence>
<dbReference type="InterPro" id="IPR011834">
    <property type="entry name" value="Agluc_phsphrylas"/>
</dbReference>
<comment type="similarity">
    <text evidence="2">Belongs to the glycogen phosphorylase family.</text>
</comment>
<dbReference type="OrthoDB" id="9760804at2"/>
<dbReference type="Pfam" id="PF11897">
    <property type="entry name" value="DUF3417"/>
    <property type="match status" value="1"/>
</dbReference>
<dbReference type="InterPro" id="IPR024517">
    <property type="entry name" value="Glycogen_phosphorylase_DUF3417"/>
</dbReference>
<proteinExistence type="inferred from homology"/>
<evidence type="ECO:0000256" key="1">
    <source>
        <dbReference type="ARBA" id="ARBA00001275"/>
    </source>
</evidence>
<dbReference type="Gene3D" id="3.40.50.2000">
    <property type="entry name" value="Glycogen Phosphorylase B"/>
    <property type="match status" value="3"/>
</dbReference>
<protein>
    <submittedName>
        <fullName evidence="6">Alpha-1,4 glucan phosphorylase</fullName>
    </submittedName>
</protein>
<dbReference type="InterPro" id="IPR000811">
    <property type="entry name" value="Glyco_trans_35"/>
</dbReference>
<gene>
    <name evidence="6" type="ORF">KDAU_10950</name>
</gene>
<feature type="domain" description="DUF3417" evidence="5">
    <location>
        <begin position="13"/>
        <end position="124"/>
    </location>
</feature>
<dbReference type="Pfam" id="PF00343">
    <property type="entry name" value="Phosphorylase"/>
    <property type="match status" value="1"/>
</dbReference>
<evidence type="ECO:0000256" key="2">
    <source>
        <dbReference type="ARBA" id="ARBA00006047"/>
    </source>
</evidence>
<evidence type="ECO:0000313" key="7">
    <source>
        <dbReference type="Proteomes" id="UP000287224"/>
    </source>
</evidence>
<dbReference type="GO" id="GO:0008184">
    <property type="term" value="F:glycogen phosphorylase activity"/>
    <property type="evidence" value="ECO:0007669"/>
    <property type="project" value="InterPro"/>
</dbReference>
<dbReference type="NCBIfam" id="TIGR02094">
    <property type="entry name" value="more_P_ylases"/>
    <property type="match status" value="1"/>
</dbReference>
<evidence type="ECO:0000256" key="4">
    <source>
        <dbReference type="PIRSR" id="PIRSR000460-1"/>
    </source>
</evidence>
<evidence type="ECO:0000259" key="5">
    <source>
        <dbReference type="Pfam" id="PF11897"/>
    </source>
</evidence>
<dbReference type="AlphaFoldDB" id="A0A401ZAD4"/>
<sequence length="851" mass="97588">MKVYGRITVFPIMPARINRLYELAYNVWWSWHPEARALYSSLDPALWEQVSHNPVHFLSQLQPQTLERAAQDSEYLERYDSVIRDFDHYIHPQPSETWFSTTYPELTNKTIAYFSAEFGLHESLPIYSGGLGILSGDHCKEASDLGLPFVGVGFLYPQGYFTQQVNRSGIQEASYDKLHFSEVPAVPAIGPDGNEVVISVELPGRRIYAKVWKLMVGRVPLYLMDTDIQPNAPADRELSARLYGGDNEMRISQEIVLGIGGVRALRALGINPSAWHLNEGHAAFLSLERCRELVAAGLSFNEAREVIKTNSLFTTHTPVPAGNDAFSFDLIDKYFNTYWGQLGLSREQFLDIAREDKSWGPSFGMTVLALKLTGHHNGVSALHGDVSRKMWQFLWPGLDKSEVPIGSITNGIHTFSWIAPELNELYGRFLDPDWGKYVDDQAFWDSHIQNIPDRELWKAHHQRKLALAEYTTRRLQQQHLRLGEGDRQLAEFEGMLNPNALILGFARRFATYKRATLIFRNLDRLRRILNDPERPVQIVFAGKAHPADEPGKALIEYIYKMSRSEEFKGKIIFLENYDIDMARYLVSGTDVWLNNPIRPYEASGTSGQKAALNGQPNCSILDGWWAEGYNGKNGWAIGEERDYHDQEAQAEDDSNSLYQILENEIIPTFFEQDSNGVPHQWMSYMKEAIRTCAPQFSMRRMVKDYTNTYYVPEIRHNIQIEENHYEQERQLADWKERVSRAWSSLELYVDGRREGQLSLGESLDVHAWVRVNELDPNDLRVELVYGETQEEVAIPTHALPMQYVKSENDGSYRYDIQLKPDESGSIAYNIRVIPSHPSLTDKYEMGLIRWA</sequence>
<dbReference type="SUPFAM" id="SSF53756">
    <property type="entry name" value="UDP-Glycosyltransferase/glycogen phosphorylase"/>
    <property type="match status" value="1"/>
</dbReference>
<dbReference type="PANTHER" id="PTHR42655:SF1">
    <property type="entry name" value="GLYCOGEN PHOSPHORYLASE"/>
    <property type="match status" value="1"/>
</dbReference>
<dbReference type="Proteomes" id="UP000287224">
    <property type="component" value="Unassembled WGS sequence"/>
</dbReference>
<feature type="modified residue" description="N6-(pyridoxal phosphate)lysine" evidence="4">
    <location>
        <position position="609"/>
    </location>
</feature>
<reference evidence="7" key="1">
    <citation type="submission" date="2018-12" db="EMBL/GenBank/DDBJ databases">
        <title>Tengunoibacter tsumagoiensis gen. nov., sp. nov., Dictyobacter kobayashii sp. nov., D. alpinus sp. nov., and D. joshuensis sp. nov. and description of Dictyobacteraceae fam. nov. within the order Ktedonobacterales isolated from Tengu-no-mugimeshi.</title>
        <authorList>
            <person name="Wang C.M."/>
            <person name="Zheng Y."/>
            <person name="Sakai Y."/>
            <person name="Toyoda A."/>
            <person name="Minakuchi Y."/>
            <person name="Abe K."/>
            <person name="Yokota A."/>
            <person name="Yabe S."/>
        </authorList>
    </citation>
    <scope>NUCLEOTIDE SEQUENCE [LARGE SCALE GENOMIC DNA]</scope>
    <source>
        <strain evidence="7">S-27</strain>
    </source>
</reference>